<dbReference type="InterPro" id="IPR009937">
    <property type="entry name" value="Phage_holin_3_6"/>
</dbReference>
<keyword evidence="3" id="KW-1185">Reference proteome</keyword>
<protein>
    <submittedName>
        <fullName evidence="2">Membrane protein</fullName>
    </submittedName>
</protein>
<keyword evidence="1" id="KW-1133">Transmembrane helix</keyword>
<evidence type="ECO:0000313" key="2">
    <source>
        <dbReference type="EMBL" id="GII21676.1"/>
    </source>
</evidence>
<sequence length="145" mass="15308">MTDVINRERAAQRADGRSTAELVKLASEQISHLVRDELRLAQAELTAKGKQAGIGAGMLGAAGVVALYGGAALLTTVVLLLALVMPAWLATLIVGVVLLFIAGGMALVGRARIRKATPPVPKRTVHSLREDIDTVTEAVKERGHR</sequence>
<organism evidence="2 3">
    <name type="scientific">Planosporangium mesophilum</name>
    <dbReference type="NCBI Taxonomy" id="689768"/>
    <lineage>
        <taxon>Bacteria</taxon>
        <taxon>Bacillati</taxon>
        <taxon>Actinomycetota</taxon>
        <taxon>Actinomycetes</taxon>
        <taxon>Micromonosporales</taxon>
        <taxon>Micromonosporaceae</taxon>
        <taxon>Planosporangium</taxon>
    </lineage>
</organism>
<comment type="caution">
    <text evidence="2">The sequence shown here is derived from an EMBL/GenBank/DDBJ whole genome shotgun (WGS) entry which is preliminary data.</text>
</comment>
<evidence type="ECO:0000256" key="1">
    <source>
        <dbReference type="SAM" id="Phobius"/>
    </source>
</evidence>
<dbReference type="AlphaFoldDB" id="A0A8J3T9U1"/>
<name>A0A8J3T9U1_9ACTN</name>
<feature type="transmembrane region" description="Helical" evidence="1">
    <location>
        <begin position="58"/>
        <end position="81"/>
    </location>
</feature>
<dbReference type="Pfam" id="PF07332">
    <property type="entry name" value="Phage_holin_3_6"/>
    <property type="match status" value="1"/>
</dbReference>
<dbReference type="RefSeq" id="WP_168114756.1">
    <property type="nucleotide sequence ID" value="NZ_BOON01000010.1"/>
</dbReference>
<proteinExistence type="predicted"/>
<evidence type="ECO:0000313" key="3">
    <source>
        <dbReference type="Proteomes" id="UP000599074"/>
    </source>
</evidence>
<reference evidence="2" key="1">
    <citation type="submission" date="2021-01" db="EMBL/GenBank/DDBJ databases">
        <title>Whole genome shotgun sequence of Planosporangium mesophilum NBRC 109066.</title>
        <authorList>
            <person name="Komaki H."/>
            <person name="Tamura T."/>
        </authorList>
    </citation>
    <scope>NUCLEOTIDE SEQUENCE</scope>
    <source>
        <strain evidence="2">NBRC 109066</strain>
    </source>
</reference>
<dbReference type="Proteomes" id="UP000599074">
    <property type="component" value="Unassembled WGS sequence"/>
</dbReference>
<dbReference type="EMBL" id="BOON01000010">
    <property type="protein sequence ID" value="GII21676.1"/>
    <property type="molecule type" value="Genomic_DNA"/>
</dbReference>
<gene>
    <name evidence="2" type="ORF">Pme01_12730</name>
</gene>
<keyword evidence="1" id="KW-0472">Membrane</keyword>
<feature type="transmembrane region" description="Helical" evidence="1">
    <location>
        <begin position="87"/>
        <end position="108"/>
    </location>
</feature>
<keyword evidence="1" id="KW-0812">Transmembrane</keyword>
<accession>A0A8J3T9U1</accession>